<dbReference type="AlphaFoldDB" id="A0A2U8GVL1"/>
<dbReference type="Pfam" id="PF08281">
    <property type="entry name" value="Sigma70_r4_2"/>
    <property type="match status" value="1"/>
</dbReference>
<dbReference type="GO" id="GO:0006352">
    <property type="term" value="P:DNA-templated transcription initiation"/>
    <property type="evidence" value="ECO:0007669"/>
    <property type="project" value="InterPro"/>
</dbReference>
<evidence type="ECO:0000259" key="6">
    <source>
        <dbReference type="Pfam" id="PF08281"/>
    </source>
</evidence>
<dbReference type="PANTHER" id="PTHR43133">
    <property type="entry name" value="RNA POLYMERASE ECF-TYPE SIGMA FACTO"/>
    <property type="match status" value="1"/>
</dbReference>
<evidence type="ECO:0000256" key="4">
    <source>
        <dbReference type="ARBA" id="ARBA00023163"/>
    </source>
</evidence>
<dbReference type="PANTHER" id="PTHR43133:SF64">
    <property type="entry name" value="ECF SIGMA FACTOR"/>
    <property type="match status" value="1"/>
</dbReference>
<organism evidence="7 8">
    <name type="scientific">Parazoarcus communis</name>
    <dbReference type="NCBI Taxonomy" id="41977"/>
    <lineage>
        <taxon>Bacteria</taxon>
        <taxon>Pseudomonadati</taxon>
        <taxon>Pseudomonadota</taxon>
        <taxon>Betaproteobacteria</taxon>
        <taxon>Rhodocyclales</taxon>
        <taxon>Zoogloeaceae</taxon>
        <taxon>Parazoarcus</taxon>
    </lineage>
</organism>
<dbReference type="NCBIfam" id="NF006550">
    <property type="entry name" value="PRK09047.1"/>
    <property type="match status" value="1"/>
</dbReference>
<evidence type="ECO:0000256" key="2">
    <source>
        <dbReference type="ARBA" id="ARBA00023015"/>
    </source>
</evidence>
<dbReference type="CDD" id="cd06171">
    <property type="entry name" value="Sigma70_r4"/>
    <property type="match status" value="1"/>
</dbReference>
<protein>
    <submittedName>
        <fullName evidence="7">RNA polymerase sigma factor</fullName>
    </submittedName>
</protein>
<feature type="region of interest" description="Disordered" evidence="5">
    <location>
        <begin position="92"/>
        <end position="114"/>
    </location>
</feature>
<accession>A0A2U8GVL1</accession>
<dbReference type="NCBIfam" id="TIGR02937">
    <property type="entry name" value="sigma70-ECF"/>
    <property type="match status" value="1"/>
</dbReference>
<keyword evidence="3" id="KW-0731">Sigma factor</keyword>
<keyword evidence="8" id="KW-1185">Reference proteome</keyword>
<dbReference type="EMBL" id="CP022187">
    <property type="protein sequence ID" value="AWI77601.1"/>
    <property type="molecule type" value="Genomic_DNA"/>
</dbReference>
<keyword evidence="2" id="KW-0805">Transcription regulation</keyword>
<evidence type="ECO:0000256" key="1">
    <source>
        <dbReference type="ARBA" id="ARBA00010641"/>
    </source>
</evidence>
<keyword evidence="4" id="KW-0804">Transcription</keyword>
<feature type="compositionally biased region" description="Basic and acidic residues" evidence="5">
    <location>
        <begin position="102"/>
        <end position="114"/>
    </location>
</feature>
<dbReference type="SUPFAM" id="SSF88659">
    <property type="entry name" value="Sigma3 and sigma4 domains of RNA polymerase sigma factors"/>
    <property type="match status" value="1"/>
</dbReference>
<evidence type="ECO:0000256" key="3">
    <source>
        <dbReference type="ARBA" id="ARBA00023082"/>
    </source>
</evidence>
<dbReference type="InterPro" id="IPR013325">
    <property type="entry name" value="RNA_pol_sigma_r2"/>
</dbReference>
<dbReference type="Proteomes" id="UP000244930">
    <property type="component" value="Chromosome"/>
</dbReference>
<dbReference type="GO" id="GO:0016987">
    <property type="term" value="F:sigma factor activity"/>
    <property type="evidence" value="ECO:0007669"/>
    <property type="project" value="UniProtKB-KW"/>
</dbReference>
<name>A0A2U8GVL1_9RHOO</name>
<dbReference type="Gene3D" id="1.10.10.10">
    <property type="entry name" value="Winged helix-like DNA-binding domain superfamily/Winged helix DNA-binding domain"/>
    <property type="match status" value="1"/>
</dbReference>
<sequence>MATRTELSAFLESVEKRAFKQAVWSLRDDDAALDAVQDAMLKLSLRYGERPADEFPMLFQRILQNVILDAHRRLKVRRFWVSPLSVLKGANEDEGDPLESVADERDGAEHETPHGLFERRHVLVQIEREIARLPNRQREAFLMRYWEEMNIAETAAAMGCSEGSVKTHCSRATQTLAAALSAKGLMP</sequence>
<dbReference type="InterPro" id="IPR039425">
    <property type="entry name" value="RNA_pol_sigma-70-like"/>
</dbReference>
<reference evidence="7 8" key="1">
    <citation type="submission" date="2017-06" db="EMBL/GenBank/DDBJ databases">
        <title>Azoarcus.</title>
        <authorList>
            <person name="Woo J.-H."/>
            <person name="Kim H.-S."/>
        </authorList>
    </citation>
    <scope>NUCLEOTIDE SEQUENCE [LARGE SCALE GENOMIC DNA]</scope>
    <source>
        <strain evidence="7 8">TSPY31</strain>
    </source>
</reference>
<dbReference type="GO" id="GO:0003677">
    <property type="term" value="F:DNA binding"/>
    <property type="evidence" value="ECO:0007669"/>
    <property type="project" value="InterPro"/>
</dbReference>
<dbReference type="InterPro" id="IPR013249">
    <property type="entry name" value="RNA_pol_sigma70_r4_t2"/>
</dbReference>
<feature type="domain" description="RNA polymerase sigma factor 70 region 4 type 2" evidence="6">
    <location>
        <begin position="124"/>
        <end position="174"/>
    </location>
</feature>
<gene>
    <name evidence="7" type="ORF">CEW83_08970</name>
</gene>
<dbReference type="InterPro" id="IPR036388">
    <property type="entry name" value="WH-like_DNA-bd_sf"/>
</dbReference>
<dbReference type="KEGG" id="acom:CEW83_08970"/>
<proteinExistence type="inferred from homology"/>
<dbReference type="SUPFAM" id="SSF88946">
    <property type="entry name" value="Sigma2 domain of RNA polymerase sigma factors"/>
    <property type="match status" value="1"/>
</dbReference>
<evidence type="ECO:0000256" key="5">
    <source>
        <dbReference type="SAM" id="MobiDB-lite"/>
    </source>
</evidence>
<evidence type="ECO:0000313" key="7">
    <source>
        <dbReference type="EMBL" id="AWI77601.1"/>
    </source>
</evidence>
<dbReference type="InterPro" id="IPR013324">
    <property type="entry name" value="RNA_pol_sigma_r3/r4-like"/>
</dbReference>
<evidence type="ECO:0000313" key="8">
    <source>
        <dbReference type="Proteomes" id="UP000244930"/>
    </source>
</evidence>
<comment type="similarity">
    <text evidence="1">Belongs to the sigma-70 factor family. ECF subfamily.</text>
</comment>
<dbReference type="InterPro" id="IPR014284">
    <property type="entry name" value="RNA_pol_sigma-70_dom"/>
</dbReference>